<dbReference type="AlphaFoldDB" id="A0A4D9CLI6"/>
<keyword evidence="2" id="KW-1185">Reference proteome</keyword>
<dbReference type="OrthoDB" id="10298940at2759"/>
<proteinExistence type="predicted"/>
<name>A0A4D9CLI6_9STRA</name>
<reference evidence="1 2" key="1">
    <citation type="submission" date="2019-01" db="EMBL/GenBank/DDBJ databases">
        <title>Nuclear Genome Assembly of the Microalgal Biofuel strain Nannochloropsis salina CCMP1776.</title>
        <authorList>
            <person name="Hovde B."/>
        </authorList>
    </citation>
    <scope>NUCLEOTIDE SEQUENCE [LARGE SCALE GENOMIC DNA]</scope>
    <source>
        <strain evidence="1 2">CCMP1776</strain>
    </source>
</reference>
<gene>
    <name evidence="1" type="ORF">NSK_008518</name>
</gene>
<sequence length="215" mass="24378">MATGDVAVLLGHLENRVKTLLNRLTQLAEHLRQILADPVHARPDWPSIVTHFRVSETQLRQFHRDVQPFLQYFVFRPASNPAKPPPPQADIPLMLSTRSYLEMEGEEVQLQAAYWDRAHAGEHMNHGRDIQEKEKGGEGQGGVEKVIEGFNDALERVDVVCDWLSAEFRDKIKSYKSPGLETPAWRDQAATVAEKGFRYLEAVTDGHETYAPLAR</sequence>
<evidence type="ECO:0000313" key="1">
    <source>
        <dbReference type="EMBL" id="TFJ79960.1"/>
    </source>
</evidence>
<comment type="caution">
    <text evidence="1">The sequence shown here is derived from an EMBL/GenBank/DDBJ whole genome shotgun (WGS) entry which is preliminary data.</text>
</comment>
<accession>A0A4D9CLI6</accession>
<dbReference type="Proteomes" id="UP000355283">
    <property type="component" value="Unassembled WGS sequence"/>
</dbReference>
<evidence type="ECO:0000313" key="2">
    <source>
        <dbReference type="Proteomes" id="UP000355283"/>
    </source>
</evidence>
<dbReference type="EMBL" id="SDOX01000183">
    <property type="protein sequence ID" value="TFJ79960.1"/>
    <property type="molecule type" value="Genomic_DNA"/>
</dbReference>
<protein>
    <submittedName>
        <fullName evidence="1">Uncharacterized protein</fullName>
    </submittedName>
</protein>
<organism evidence="1 2">
    <name type="scientific">Nannochloropsis salina CCMP1776</name>
    <dbReference type="NCBI Taxonomy" id="1027361"/>
    <lineage>
        <taxon>Eukaryota</taxon>
        <taxon>Sar</taxon>
        <taxon>Stramenopiles</taxon>
        <taxon>Ochrophyta</taxon>
        <taxon>Eustigmatophyceae</taxon>
        <taxon>Eustigmatales</taxon>
        <taxon>Monodopsidaceae</taxon>
        <taxon>Microchloropsis</taxon>
        <taxon>Microchloropsis salina</taxon>
    </lineage>
</organism>